<dbReference type="InterPro" id="IPR007367">
    <property type="entry name" value="DUF433"/>
</dbReference>
<dbReference type="InterPro" id="IPR036388">
    <property type="entry name" value="WH-like_DNA-bd_sf"/>
</dbReference>
<dbReference type="Proteomes" id="UP000317421">
    <property type="component" value="Unassembled WGS sequence"/>
</dbReference>
<name>A0A5C6A8D1_9BACT</name>
<dbReference type="AlphaFoldDB" id="A0A5C6A8D1"/>
<gene>
    <name evidence="1" type="ORF">Pla108_33030</name>
</gene>
<dbReference type="InterPro" id="IPR009057">
    <property type="entry name" value="Homeodomain-like_sf"/>
</dbReference>
<dbReference type="PANTHER" id="PTHR34849">
    <property type="entry name" value="SSL5025 PROTEIN"/>
    <property type="match status" value="1"/>
</dbReference>
<dbReference type="OrthoDB" id="283578at2"/>
<dbReference type="PANTHER" id="PTHR34849:SF1">
    <property type="entry name" value="SLR0770 PROTEIN"/>
    <property type="match status" value="1"/>
</dbReference>
<dbReference type="RefSeq" id="WP_146445996.1">
    <property type="nucleotide sequence ID" value="NZ_SJPR01000004.1"/>
</dbReference>
<evidence type="ECO:0008006" key="3">
    <source>
        <dbReference type="Google" id="ProtNLM"/>
    </source>
</evidence>
<proteinExistence type="predicted"/>
<dbReference type="SUPFAM" id="SSF46689">
    <property type="entry name" value="Homeodomain-like"/>
    <property type="match status" value="1"/>
</dbReference>
<organism evidence="1 2">
    <name type="scientific">Botrimarina colliarenosi</name>
    <dbReference type="NCBI Taxonomy" id="2528001"/>
    <lineage>
        <taxon>Bacteria</taxon>
        <taxon>Pseudomonadati</taxon>
        <taxon>Planctomycetota</taxon>
        <taxon>Planctomycetia</taxon>
        <taxon>Pirellulales</taxon>
        <taxon>Lacipirellulaceae</taxon>
        <taxon>Botrimarina</taxon>
    </lineage>
</organism>
<evidence type="ECO:0000313" key="2">
    <source>
        <dbReference type="Proteomes" id="UP000317421"/>
    </source>
</evidence>
<protein>
    <recommendedName>
        <fullName evidence="3">DUF433 domain-containing protein</fullName>
    </recommendedName>
</protein>
<dbReference type="Pfam" id="PF04255">
    <property type="entry name" value="DUF433"/>
    <property type="match status" value="1"/>
</dbReference>
<dbReference type="EMBL" id="SJPR01000004">
    <property type="protein sequence ID" value="TWT96214.1"/>
    <property type="molecule type" value="Genomic_DNA"/>
</dbReference>
<sequence length="100" mass="11057">MPAAIAYPHVTADDPATARIEGTRYKVVQLAAEHFQHGWTAEELLRQHPDLRPEQVYAALAYFYDHRETILTALNSSASAAAAVRDAASLSRAELLKRRG</sequence>
<keyword evidence="2" id="KW-1185">Reference proteome</keyword>
<comment type="caution">
    <text evidence="1">The sequence shown here is derived from an EMBL/GenBank/DDBJ whole genome shotgun (WGS) entry which is preliminary data.</text>
</comment>
<reference evidence="1 2" key="1">
    <citation type="submission" date="2019-02" db="EMBL/GenBank/DDBJ databases">
        <title>Deep-cultivation of Planctomycetes and their phenomic and genomic characterization uncovers novel biology.</title>
        <authorList>
            <person name="Wiegand S."/>
            <person name="Jogler M."/>
            <person name="Boedeker C."/>
            <person name="Pinto D."/>
            <person name="Vollmers J."/>
            <person name="Rivas-Marin E."/>
            <person name="Kohn T."/>
            <person name="Peeters S.H."/>
            <person name="Heuer A."/>
            <person name="Rast P."/>
            <person name="Oberbeckmann S."/>
            <person name="Bunk B."/>
            <person name="Jeske O."/>
            <person name="Meyerdierks A."/>
            <person name="Storesund J.E."/>
            <person name="Kallscheuer N."/>
            <person name="Luecker S."/>
            <person name="Lage O.M."/>
            <person name="Pohl T."/>
            <person name="Merkel B.J."/>
            <person name="Hornburger P."/>
            <person name="Mueller R.-W."/>
            <person name="Bruemmer F."/>
            <person name="Labrenz M."/>
            <person name="Spormann A.M."/>
            <person name="Op Den Camp H."/>
            <person name="Overmann J."/>
            <person name="Amann R."/>
            <person name="Jetten M.S.M."/>
            <person name="Mascher T."/>
            <person name="Medema M.H."/>
            <person name="Devos D.P."/>
            <person name="Kaster A.-K."/>
            <person name="Ovreas L."/>
            <person name="Rohde M."/>
            <person name="Galperin M.Y."/>
            <person name="Jogler C."/>
        </authorList>
    </citation>
    <scope>NUCLEOTIDE SEQUENCE [LARGE SCALE GENOMIC DNA]</scope>
    <source>
        <strain evidence="1 2">Pla108</strain>
    </source>
</reference>
<dbReference type="Gene3D" id="1.10.10.10">
    <property type="entry name" value="Winged helix-like DNA-binding domain superfamily/Winged helix DNA-binding domain"/>
    <property type="match status" value="1"/>
</dbReference>
<evidence type="ECO:0000313" key="1">
    <source>
        <dbReference type="EMBL" id="TWT96214.1"/>
    </source>
</evidence>
<accession>A0A5C6A8D1</accession>